<evidence type="ECO:0000256" key="1">
    <source>
        <dbReference type="SAM" id="MobiDB-lite"/>
    </source>
</evidence>
<dbReference type="InterPro" id="IPR052655">
    <property type="entry name" value="AKNA_Centrosome-Trans_reg"/>
</dbReference>
<evidence type="ECO:0000313" key="3">
    <source>
        <dbReference type="Proteomes" id="UP001266305"/>
    </source>
</evidence>
<proteinExistence type="predicted"/>
<dbReference type="Proteomes" id="UP001266305">
    <property type="component" value="Unassembled WGS sequence"/>
</dbReference>
<organism evidence="2 3">
    <name type="scientific">Saguinus oedipus</name>
    <name type="common">Cotton-top tamarin</name>
    <name type="synonym">Oedipomidas oedipus</name>
    <dbReference type="NCBI Taxonomy" id="9490"/>
    <lineage>
        <taxon>Eukaryota</taxon>
        <taxon>Metazoa</taxon>
        <taxon>Chordata</taxon>
        <taxon>Craniata</taxon>
        <taxon>Vertebrata</taxon>
        <taxon>Euteleostomi</taxon>
        <taxon>Mammalia</taxon>
        <taxon>Eutheria</taxon>
        <taxon>Euarchontoglires</taxon>
        <taxon>Primates</taxon>
        <taxon>Haplorrhini</taxon>
        <taxon>Platyrrhini</taxon>
        <taxon>Cebidae</taxon>
        <taxon>Callitrichinae</taxon>
        <taxon>Saguinus</taxon>
    </lineage>
</organism>
<sequence>MRRSGGFVPALTWLCHASPLPQVNLFSDPPQPSRSIHTGMVPQGTKVLSFTIPQPRSAEWWPSPAEDPQASVAAGWPSARGDLSPSLPTSKPTLGWLPENRGISKDQSSAEQTQALASQARQFLAKVSGLPALPPRDLTHLENTEALPAWVRGALGASLVIPLPLHRVNSAVPKT</sequence>
<evidence type="ECO:0000313" key="2">
    <source>
        <dbReference type="EMBL" id="KAK2120197.1"/>
    </source>
</evidence>
<keyword evidence="3" id="KW-1185">Reference proteome</keyword>
<dbReference type="PANTHER" id="PTHR21510">
    <property type="entry name" value="AKNA DOMAIN-CONTAINING PROTEIN"/>
    <property type="match status" value="1"/>
</dbReference>
<dbReference type="EMBL" id="JASSZA010000001">
    <property type="protein sequence ID" value="KAK2120197.1"/>
    <property type="molecule type" value="Genomic_DNA"/>
</dbReference>
<protein>
    <submittedName>
        <fullName evidence="2">Uncharacterized protein</fullName>
    </submittedName>
</protein>
<feature type="region of interest" description="Disordered" evidence="1">
    <location>
        <begin position="58"/>
        <end position="110"/>
    </location>
</feature>
<dbReference type="PANTHER" id="PTHR21510:SF15">
    <property type="entry name" value="MICROTUBULE ORGANIZATION PROTEIN AKNA"/>
    <property type="match status" value="1"/>
</dbReference>
<accession>A0ABQ9WEW5</accession>
<comment type="caution">
    <text evidence="2">The sequence shown here is derived from an EMBL/GenBank/DDBJ whole genome shotgun (WGS) entry which is preliminary data.</text>
</comment>
<gene>
    <name evidence="2" type="ORF">P7K49_001583</name>
</gene>
<name>A0ABQ9WEW5_SAGOE</name>
<reference evidence="2 3" key="1">
    <citation type="submission" date="2023-05" db="EMBL/GenBank/DDBJ databases">
        <title>B98-5 Cell Line De Novo Hybrid Assembly: An Optical Mapping Approach.</title>
        <authorList>
            <person name="Kananen K."/>
            <person name="Auerbach J.A."/>
            <person name="Kautto E."/>
            <person name="Blachly J.S."/>
        </authorList>
    </citation>
    <scope>NUCLEOTIDE SEQUENCE [LARGE SCALE GENOMIC DNA]</scope>
    <source>
        <strain evidence="2">B95-8</strain>
        <tissue evidence="2">Cell line</tissue>
    </source>
</reference>